<dbReference type="Pfam" id="PF02770">
    <property type="entry name" value="Acyl-CoA_dh_M"/>
    <property type="match status" value="1"/>
</dbReference>
<dbReference type="PANTHER" id="PTHR48083">
    <property type="entry name" value="MEDIUM-CHAIN SPECIFIC ACYL-COA DEHYDROGENASE, MITOCHONDRIAL-RELATED"/>
    <property type="match status" value="1"/>
</dbReference>
<name>A0ABT6SF51_9ACTN</name>
<feature type="domain" description="Acyl-CoA dehydrogenase/oxidase C-terminal" evidence="7">
    <location>
        <begin position="230"/>
        <end position="378"/>
    </location>
</feature>
<comment type="similarity">
    <text evidence="2 6">Belongs to the acyl-CoA dehydrogenase family.</text>
</comment>
<sequence>MIHASVRDLEFDDYLALIRDFTDDELIAREPELVRTGAVPDDLVRRMAEVGLFGLTLPTAYGGMGWTVEQQALLTMEFTRASAVYRSRFSTTVGLVSQALLDHGTDEQRERYLRAMAGGECVASFALTEPEASSDATALSTTARRTADGYVIDGQKRFITNGAWADVLLVFARTGEGDKALSAFFVDRTADGVTVRLPERMNGHAEGPVAEIELSGVRVGPEALLGGVPGRGMRQALRGINHARTHVAATAVGQATRILAEATAHAGRREQFGRPIAEFGSLQALLGRSYAELEAGRALVLDCARDFDAGSPPRERISAAKLYCTEMASAVADRAVQILGGDGIVGDHPVPRMWRDVRALRIYEGTSQIHERNLARALPTLLERELAVSLRAAPTAPRTTEMSTP</sequence>
<evidence type="ECO:0000256" key="6">
    <source>
        <dbReference type="RuleBase" id="RU362125"/>
    </source>
</evidence>
<protein>
    <submittedName>
        <fullName evidence="10">Acyl-CoA dehydrogenase family protein</fullName>
        <ecNumber evidence="10">1.-.-.-</ecNumber>
    </submittedName>
</protein>
<dbReference type="Gene3D" id="1.10.540.10">
    <property type="entry name" value="Acyl-CoA dehydrogenase/oxidase, N-terminal domain"/>
    <property type="match status" value="1"/>
</dbReference>
<dbReference type="PANTHER" id="PTHR48083:SF31">
    <property type="entry name" value="ACYL-COA DEHYDROGENASE FADE10-RELATED"/>
    <property type="match status" value="1"/>
</dbReference>
<keyword evidence="11" id="KW-1185">Reference proteome</keyword>
<dbReference type="SUPFAM" id="SSF47203">
    <property type="entry name" value="Acyl-CoA dehydrogenase C-terminal domain-like"/>
    <property type="match status" value="1"/>
</dbReference>
<gene>
    <name evidence="10" type="ORF">QIS96_22530</name>
</gene>
<keyword evidence="3 6" id="KW-0285">Flavoprotein</keyword>
<dbReference type="Gene3D" id="2.40.110.10">
    <property type="entry name" value="Butyryl-CoA Dehydrogenase, subunit A, domain 2"/>
    <property type="match status" value="1"/>
</dbReference>
<evidence type="ECO:0000259" key="7">
    <source>
        <dbReference type="Pfam" id="PF00441"/>
    </source>
</evidence>
<accession>A0ABT6SF51</accession>
<feature type="domain" description="Acyl-CoA oxidase/dehydrogenase middle" evidence="8">
    <location>
        <begin position="124"/>
        <end position="216"/>
    </location>
</feature>
<dbReference type="Pfam" id="PF02771">
    <property type="entry name" value="Acyl-CoA_dh_N"/>
    <property type="match status" value="1"/>
</dbReference>
<evidence type="ECO:0000256" key="4">
    <source>
        <dbReference type="ARBA" id="ARBA00022827"/>
    </source>
</evidence>
<dbReference type="PROSITE" id="PS00073">
    <property type="entry name" value="ACYL_COA_DH_2"/>
    <property type="match status" value="1"/>
</dbReference>
<evidence type="ECO:0000259" key="8">
    <source>
        <dbReference type="Pfam" id="PF02770"/>
    </source>
</evidence>
<keyword evidence="4 6" id="KW-0274">FAD</keyword>
<comment type="caution">
    <text evidence="10">The sequence shown here is derived from an EMBL/GenBank/DDBJ whole genome shotgun (WGS) entry which is preliminary data.</text>
</comment>
<keyword evidence="5 6" id="KW-0560">Oxidoreductase</keyword>
<dbReference type="InterPro" id="IPR006089">
    <property type="entry name" value="Acyl-CoA_DH_CS"/>
</dbReference>
<dbReference type="EC" id="1.-.-.-" evidence="10"/>
<comment type="cofactor">
    <cofactor evidence="1 6">
        <name>FAD</name>
        <dbReference type="ChEBI" id="CHEBI:57692"/>
    </cofactor>
</comment>
<dbReference type="InterPro" id="IPR046373">
    <property type="entry name" value="Acyl-CoA_Oxase/DH_mid-dom_sf"/>
</dbReference>
<dbReference type="InterPro" id="IPR009075">
    <property type="entry name" value="AcylCo_DH/oxidase_C"/>
</dbReference>
<dbReference type="InterPro" id="IPR050741">
    <property type="entry name" value="Acyl-CoA_dehydrogenase"/>
</dbReference>
<dbReference type="GO" id="GO:0016491">
    <property type="term" value="F:oxidoreductase activity"/>
    <property type="evidence" value="ECO:0007669"/>
    <property type="project" value="UniProtKB-KW"/>
</dbReference>
<dbReference type="InterPro" id="IPR036250">
    <property type="entry name" value="AcylCo_DH-like_C"/>
</dbReference>
<dbReference type="PIRSF" id="PIRSF016578">
    <property type="entry name" value="HsaA"/>
    <property type="match status" value="1"/>
</dbReference>
<dbReference type="EMBL" id="JASCIQ010000024">
    <property type="protein sequence ID" value="MDI3406574.1"/>
    <property type="molecule type" value="Genomic_DNA"/>
</dbReference>
<evidence type="ECO:0000259" key="9">
    <source>
        <dbReference type="Pfam" id="PF02771"/>
    </source>
</evidence>
<dbReference type="InterPro" id="IPR013786">
    <property type="entry name" value="AcylCoA_DH/ox_N"/>
</dbReference>
<evidence type="ECO:0000256" key="3">
    <source>
        <dbReference type="ARBA" id="ARBA00022630"/>
    </source>
</evidence>
<dbReference type="Gene3D" id="1.20.140.10">
    <property type="entry name" value="Butyryl-CoA Dehydrogenase, subunit A, domain 3"/>
    <property type="match status" value="1"/>
</dbReference>
<feature type="domain" description="Acyl-CoA dehydrogenase/oxidase N-terminal" evidence="9">
    <location>
        <begin position="16"/>
        <end position="120"/>
    </location>
</feature>
<evidence type="ECO:0000256" key="1">
    <source>
        <dbReference type="ARBA" id="ARBA00001974"/>
    </source>
</evidence>
<dbReference type="InterPro" id="IPR009100">
    <property type="entry name" value="AcylCoA_DH/oxidase_NM_dom_sf"/>
</dbReference>
<dbReference type="Pfam" id="PF00441">
    <property type="entry name" value="Acyl-CoA_dh_1"/>
    <property type="match status" value="1"/>
</dbReference>
<evidence type="ECO:0000256" key="5">
    <source>
        <dbReference type="ARBA" id="ARBA00023002"/>
    </source>
</evidence>
<organism evidence="10 11">
    <name type="scientific">Streptomyces cavernicola</name>
    <dbReference type="NCBI Taxonomy" id="3043613"/>
    <lineage>
        <taxon>Bacteria</taxon>
        <taxon>Bacillati</taxon>
        <taxon>Actinomycetota</taxon>
        <taxon>Actinomycetes</taxon>
        <taxon>Kitasatosporales</taxon>
        <taxon>Streptomycetaceae</taxon>
        <taxon>Streptomyces</taxon>
    </lineage>
</organism>
<proteinExistence type="inferred from homology"/>
<dbReference type="SUPFAM" id="SSF56645">
    <property type="entry name" value="Acyl-CoA dehydrogenase NM domain-like"/>
    <property type="match status" value="1"/>
</dbReference>
<dbReference type="InterPro" id="IPR006091">
    <property type="entry name" value="Acyl-CoA_Oxase/DH_mid-dom"/>
</dbReference>
<evidence type="ECO:0000256" key="2">
    <source>
        <dbReference type="ARBA" id="ARBA00009347"/>
    </source>
</evidence>
<reference evidence="10 11" key="1">
    <citation type="submission" date="2023-05" db="EMBL/GenBank/DDBJ databases">
        <title>Draft genome sequence of Streptomyces sp. B-S-A6 isolated from a cave soil in Thailand.</title>
        <authorList>
            <person name="Chamroensaksri N."/>
            <person name="Muangham S."/>
        </authorList>
    </citation>
    <scope>NUCLEOTIDE SEQUENCE [LARGE SCALE GENOMIC DNA]</scope>
    <source>
        <strain evidence="10 11">B-S-A6</strain>
    </source>
</reference>
<dbReference type="Proteomes" id="UP001223978">
    <property type="component" value="Unassembled WGS sequence"/>
</dbReference>
<dbReference type="RefSeq" id="WP_282544505.1">
    <property type="nucleotide sequence ID" value="NZ_JASCIQ010000024.1"/>
</dbReference>
<evidence type="ECO:0000313" key="10">
    <source>
        <dbReference type="EMBL" id="MDI3406574.1"/>
    </source>
</evidence>
<dbReference type="InterPro" id="IPR037069">
    <property type="entry name" value="AcylCoA_DH/ox_N_sf"/>
</dbReference>
<evidence type="ECO:0000313" key="11">
    <source>
        <dbReference type="Proteomes" id="UP001223978"/>
    </source>
</evidence>